<protein>
    <recommendedName>
        <fullName evidence="2">DegV family protein</fullName>
    </recommendedName>
</protein>
<comment type="caution">
    <text evidence="1">The sequence shown here is derived from an EMBL/GenBank/DDBJ whole genome shotgun (WGS) entry which is preliminary data.</text>
</comment>
<dbReference type="InterPro" id="IPR043168">
    <property type="entry name" value="DegV_C"/>
</dbReference>
<dbReference type="InterPro" id="IPR003797">
    <property type="entry name" value="DegV"/>
</dbReference>
<dbReference type="SUPFAM" id="SSF82549">
    <property type="entry name" value="DAK1/DegV-like"/>
    <property type="match status" value="1"/>
</dbReference>
<evidence type="ECO:0008006" key="2">
    <source>
        <dbReference type="Google" id="ProtNLM"/>
    </source>
</evidence>
<dbReference type="AlphaFoldDB" id="X1JGQ8"/>
<evidence type="ECO:0000313" key="1">
    <source>
        <dbReference type="EMBL" id="GAH93901.1"/>
    </source>
</evidence>
<dbReference type="Gene3D" id="3.30.1180.10">
    <property type="match status" value="1"/>
</dbReference>
<dbReference type="PROSITE" id="PS51482">
    <property type="entry name" value="DEGV"/>
    <property type="match status" value="1"/>
</dbReference>
<feature type="non-terminal residue" evidence="1">
    <location>
        <position position="1"/>
    </location>
</feature>
<dbReference type="EMBL" id="BARV01002593">
    <property type="protein sequence ID" value="GAH93901.1"/>
    <property type="molecule type" value="Genomic_DNA"/>
</dbReference>
<reference evidence="1" key="1">
    <citation type="journal article" date="2014" name="Front. Microbiol.">
        <title>High frequency of phylogenetically diverse reductive dehalogenase-homologous genes in deep subseafloor sedimentary metagenomes.</title>
        <authorList>
            <person name="Kawai M."/>
            <person name="Futagami T."/>
            <person name="Toyoda A."/>
            <person name="Takaki Y."/>
            <person name="Nishi S."/>
            <person name="Hori S."/>
            <person name="Arai W."/>
            <person name="Tsubouchi T."/>
            <person name="Morono Y."/>
            <person name="Uchiyama I."/>
            <person name="Ito T."/>
            <person name="Fujiyama A."/>
            <person name="Inagaki F."/>
            <person name="Takami H."/>
        </authorList>
    </citation>
    <scope>NUCLEOTIDE SEQUENCE</scope>
    <source>
        <strain evidence="1">Expedition CK06-06</strain>
    </source>
</reference>
<proteinExistence type="predicted"/>
<accession>X1JGQ8</accession>
<gene>
    <name evidence="1" type="ORF">S06H3_06627</name>
</gene>
<sequence length="58" mass="6217">LHIRELSIMYTTIFEEVKILASLLNPIFPQARILTAQVGSTLGTHTGPGTLAVAALVE</sequence>
<organism evidence="1">
    <name type="scientific">marine sediment metagenome</name>
    <dbReference type="NCBI Taxonomy" id="412755"/>
    <lineage>
        <taxon>unclassified sequences</taxon>
        <taxon>metagenomes</taxon>
        <taxon>ecological metagenomes</taxon>
    </lineage>
</organism>
<name>X1JGQ8_9ZZZZ</name>